<dbReference type="EMBL" id="JASPKY010000171">
    <property type="protein sequence ID" value="KAK9728337.1"/>
    <property type="molecule type" value="Genomic_DNA"/>
</dbReference>
<dbReference type="Proteomes" id="UP001458880">
    <property type="component" value="Unassembled WGS sequence"/>
</dbReference>
<dbReference type="Pfam" id="PF16189">
    <property type="entry name" value="Creatinase_N_2"/>
    <property type="match status" value="1"/>
</dbReference>
<dbReference type="GO" id="GO:0070006">
    <property type="term" value="F:metalloaminopeptidase activity"/>
    <property type="evidence" value="ECO:0007669"/>
    <property type="project" value="InterPro"/>
</dbReference>
<evidence type="ECO:0000256" key="2">
    <source>
        <dbReference type="ARBA" id="ARBA00008766"/>
    </source>
</evidence>
<dbReference type="AlphaFoldDB" id="A0AAW1L4R3"/>
<comment type="cofactor">
    <cofactor evidence="1">
        <name>Mn(2+)</name>
        <dbReference type="ChEBI" id="CHEBI:29035"/>
    </cofactor>
</comment>
<dbReference type="InterPro" id="IPR029149">
    <property type="entry name" value="Creatin/AminoP/Spt16_N"/>
</dbReference>
<dbReference type="Pfam" id="PF00557">
    <property type="entry name" value="Peptidase_M24"/>
    <property type="match status" value="1"/>
</dbReference>
<keyword evidence="11" id="KW-1185">Reference proteome</keyword>
<dbReference type="InterPro" id="IPR001131">
    <property type="entry name" value="Peptidase_M24B_aminopep-P_CS"/>
</dbReference>
<keyword evidence="5" id="KW-0464">Manganese</keyword>
<comment type="similarity">
    <text evidence="2 6">Belongs to the peptidase M24B family.</text>
</comment>
<dbReference type="PANTHER" id="PTHR43763">
    <property type="entry name" value="XAA-PRO AMINOPEPTIDASE 1"/>
    <property type="match status" value="1"/>
</dbReference>
<evidence type="ECO:0000259" key="9">
    <source>
        <dbReference type="Pfam" id="PF16188"/>
    </source>
</evidence>
<evidence type="ECO:0000256" key="1">
    <source>
        <dbReference type="ARBA" id="ARBA00001936"/>
    </source>
</evidence>
<evidence type="ECO:0000259" key="7">
    <source>
        <dbReference type="Pfam" id="PF00557"/>
    </source>
</evidence>
<dbReference type="InterPro" id="IPR032416">
    <property type="entry name" value="Peptidase_M24_C"/>
</dbReference>
<evidence type="ECO:0000256" key="5">
    <source>
        <dbReference type="ARBA" id="ARBA00023211"/>
    </source>
</evidence>
<proteinExistence type="inferred from homology"/>
<evidence type="ECO:0000313" key="10">
    <source>
        <dbReference type="EMBL" id="KAK9728337.1"/>
    </source>
</evidence>
<evidence type="ECO:0000256" key="6">
    <source>
        <dbReference type="RuleBase" id="RU000590"/>
    </source>
</evidence>
<dbReference type="InterPro" id="IPR000587">
    <property type="entry name" value="Creatinase_N"/>
</dbReference>
<reference evidence="10 11" key="1">
    <citation type="journal article" date="2024" name="BMC Genomics">
        <title>De novo assembly and annotation of Popillia japonica's genome with initial clues to its potential as an invasive pest.</title>
        <authorList>
            <person name="Cucini C."/>
            <person name="Boschi S."/>
            <person name="Funari R."/>
            <person name="Cardaioli E."/>
            <person name="Iannotti N."/>
            <person name="Marturano G."/>
            <person name="Paoli F."/>
            <person name="Bruttini M."/>
            <person name="Carapelli A."/>
            <person name="Frati F."/>
            <person name="Nardi F."/>
        </authorList>
    </citation>
    <scope>NUCLEOTIDE SEQUENCE [LARGE SCALE GENOMIC DNA]</scope>
    <source>
        <strain evidence="10">DMR45628</strain>
    </source>
</reference>
<dbReference type="SUPFAM" id="SSF53092">
    <property type="entry name" value="Creatinase/prolidase N-terminal domain"/>
    <property type="match status" value="2"/>
</dbReference>
<dbReference type="InterPro" id="IPR033740">
    <property type="entry name" value="Pept_M24B"/>
</dbReference>
<feature type="domain" description="Creatinase N-terminal" evidence="8">
    <location>
        <begin position="21"/>
        <end position="157"/>
    </location>
</feature>
<keyword evidence="3 6" id="KW-0479">Metal-binding</keyword>
<dbReference type="InterPro" id="IPR036005">
    <property type="entry name" value="Creatinase/aminopeptidase-like"/>
</dbReference>
<feature type="domain" description="Peptidase M24" evidence="7">
    <location>
        <begin position="331"/>
        <end position="547"/>
    </location>
</feature>
<name>A0AAW1L4R3_POPJA</name>
<sequence length="624" mass="70350">MRSQLLAAMTQAKNTTGLLSQLRDLMQNSRYAGTTLNAYIVPSNDAHNSEYIADCDKRRAFISGFTGSAGTVVITHNAACMWTDGRYYLQASQEMDTNWTLMKEGTPGTPTQGAWLSKNLPSGSKVGVDPNLLTYSKWMPLKSQLETAGHKLVAVDQNLIDIVWDGKPAVPCNPVRPLGLEFTGKSVYEKWEKIQDEMANKNANLLVLTALDEIAYFLNLRGSDIEYNPVFFSYVLITKTGYILFIDPRKYNQDIERHLKEESSKASFQIQNYDQIIPTIKAMTENMEGFAWFSENSPYALTNLVPSKHLLAELTPVALMKAVKNETEIKGMKNAHIKDAVALCCYFSWLENNVDKQVITEVSGAEKLEQFRATQKDFMGPSFDTISSVGENGAIIHYHPDKTKNIRITRDNIYLCDSGGQYKDGTTDVTRTFHFGTPNQFEKQCFTLVLKGQIQFATMIFPAKIKGNYLDSFARQYLWKVGLDYAHGTGHGVGSYLNVHEGPMGVSWRHIPDDPGLECGMFLSNEPGYYEDGKFGLRIEDVVVITKAQTPYNFNNRGFLCFETVTLVPIQTKMILTELLTQDEINHLNLYHKKCRDVIGPILEKDGLIEAKEWLWKETEPIGK</sequence>
<dbReference type="Gene3D" id="3.40.350.10">
    <property type="entry name" value="Creatinase/prolidase N-terminal domain"/>
    <property type="match status" value="2"/>
</dbReference>
<dbReference type="GO" id="GO:0046872">
    <property type="term" value="F:metal ion binding"/>
    <property type="evidence" value="ECO:0007669"/>
    <property type="project" value="UniProtKB-KW"/>
</dbReference>
<evidence type="ECO:0000313" key="11">
    <source>
        <dbReference type="Proteomes" id="UP001458880"/>
    </source>
</evidence>
<dbReference type="InterPro" id="IPR050422">
    <property type="entry name" value="X-Pro_aminopeptidase_P"/>
</dbReference>
<gene>
    <name evidence="10" type="ORF">QE152_g18049</name>
</gene>
<dbReference type="SUPFAM" id="SSF55920">
    <property type="entry name" value="Creatinase/aminopeptidase"/>
    <property type="match status" value="1"/>
</dbReference>
<dbReference type="GO" id="GO:0005737">
    <property type="term" value="C:cytoplasm"/>
    <property type="evidence" value="ECO:0007669"/>
    <property type="project" value="UniProtKB-ARBA"/>
</dbReference>
<dbReference type="InterPro" id="IPR000994">
    <property type="entry name" value="Pept_M24"/>
</dbReference>
<evidence type="ECO:0000259" key="8">
    <source>
        <dbReference type="Pfam" id="PF01321"/>
    </source>
</evidence>
<dbReference type="Gene3D" id="3.90.230.10">
    <property type="entry name" value="Creatinase/methionine aminopeptidase superfamily"/>
    <property type="match status" value="1"/>
</dbReference>
<dbReference type="FunFam" id="3.90.230.10:FF:000007">
    <property type="entry name" value="Xaa-Pro aminopeptidase P"/>
    <property type="match status" value="1"/>
</dbReference>
<accession>A0AAW1L4R3</accession>
<dbReference type="CDD" id="cd01085">
    <property type="entry name" value="APP"/>
    <property type="match status" value="1"/>
</dbReference>
<dbReference type="FunFam" id="3.40.350.10:FF:000001">
    <property type="entry name" value="Putative xaa-Pro aminopeptidase 1"/>
    <property type="match status" value="1"/>
</dbReference>
<dbReference type="PROSITE" id="PS00491">
    <property type="entry name" value="PROLINE_PEPTIDASE"/>
    <property type="match status" value="1"/>
</dbReference>
<dbReference type="Pfam" id="PF16188">
    <property type="entry name" value="Peptidase_M24_C"/>
    <property type="match status" value="1"/>
</dbReference>
<comment type="caution">
    <text evidence="10">The sequence shown here is derived from an EMBL/GenBank/DDBJ whole genome shotgun (WGS) entry which is preliminary data.</text>
</comment>
<evidence type="ECO:0000256" key="4">
    <source>
        <dbReference type="ARBA" id="ARBA00022801"/>
    </source>
</evidence>
<keyword evidence="4" id="KW-0378">Hydrolase</keyword>
<organism evidence="10 11">
    <name type="scientific">Popillia japonica</name>
    <name type="common">Japanese beetle</name>
    <dbReference type="NCBI Taxonomy" id="7064"/>
    <lineage>
        <taxon>Eukaryota</taxon>
        <taxon>Metazoa</taxon>
        <taxon>Ecdysozoa</taxon>
        <taxon>Arthropoda</taxon>
        <taxon>Hexapoda</taxon>
        <taxon>Insecta</taxon>
        <taxon>Pterygota</taxon>
        <taxon>Neoptera</taxon>
        <taxon>Endopterygota</taxon>
        <taxon>Coleoptera</taxon>
        <taxon>Polyphaga</taxon>
        <taxon>Scarabaeiformia</taxon>
        <taxon>Scarabaeidae</taxon>
        <taxon>Rutelinae</taxon>
        <taxon>Popillia</taxon>
    </lineage>
</organism>
<feature type="domain" description="Peptidase M24 C-terminal" evidence="9">
    <location>
        <begin position="558"/>
        <end position="622"/>
    </location>
</feature>
<dbReference type="PANTHER" id="PTHR43763:SF20">
    <property type="entry name" value="XAA-PRO AMINOPEPTIDASE APEPP"/>
    <property type="match status" value="1"/>
</dbReference>
<dbReference type="Pfam" id="PF01321">
    <property type="entry name" value="Creatinase_N"/>
    <property type="match status" value="1"/>
</dbReference>
<evidence type="ECO:0000256" key="3">
    <source>
        <dbReference type="ARBA" id="ARBA00022723"/>
    </source>
</evidence>
<protein>
    <submittedName>
        <fullName evidence="10">Metallopeptidase family M24</fullName>
    </submittedName>
</protein>